<dbReference type="Proteomes" id="UP000711407">
    <property type="component" value="Unassembled WGS sequence"/>
</dbReference>
<accession>A0A4Q0UAC1</accession>
<dbReference type="InterPro" id="IPR046111">
    <property type="entry name" value="DUF6048"/>
</dbReference>
<protein>
    <submittedName>
        <fullName evidence="1">DUF6048 family protein</fullName>
    </submittedName>
</protein>
<organism evidence="1 2">
    <name type="scientific">Candidatus Amulumruptor caecigallinarius</name>
    <dbReference type="NCBI Taxonomy" id="2109911"/>
    <lineage>
        <taxon>Bacteria</taxon>
        <taxon>Pseudomonadati</taxon>
        <taxon>Bacteroidota</taxon>
        <taxon>Bacteroidia</taxon>
        <taxon>Bacteroidales</taxon>
        <taxon>Muribaculaceae</taxon>
        <taxon>Candidatus Amulumruptor</taxon>
    </lineage>
</organism>
<evidence type="ECO:0000313" key="2">
    <source>
        <dbReference type="Proteomes" id="UP000711407"/>
    </source>
</evidence>
<dbReference type="Pfam" id="PF19515">
    <property type="entry name" value="DUF6048"/>
    <property type="match status" value="1"/>
</dbReference>
<dbReference type="AlphaFoldDB" id="A0A4Q0UAC1"/>
<proteinExistence type="predicted"/>
<reference evidence="1" key="1">
    <citation type="journal article" date="2021" name="PeerJ">
        <title>Extensive microbial diversity within the chicken gut microbiome revealed by metagenomics and culture.</title>
        <authorList>
            <person name="Gilroy R."/>
            <person name="Ravi A."/>
            <person name="Getino M."/>
            <person name="Pursley I."/>
            <person name="Horton D.L."/>
            <person name="Alikhan N.F."/>
            <person name="Baker D."/>
            <person name="Gharbi K."/>
            <person name="Hall N."/>
            <person name="Watson M."/>
            <person name="Adriaenssens E.M."/>
            <person name="Foster-Nyarko E."/>
            <person name="Jarju S."/>
            <person name="Secka A."/>
            <person name="Antonio M."/>
            <person name="Oren A."/>
            <person name="Chaudhuri R.R."/>
            <person name="La Ragione R."/>
            <person name="Hildebrand F."/>
            <person name="Pallen M.J."/>
        </authorList>
    </citation>
    <scope>NUCLEOTIDE SEQUENCE</scope>
    <source>
        <strain evidence="1">4100</strain>
    </source>
</reference>
<name>A0A4Q0UAC1_9BACT</name>
<comment type="caution">
    <text evidence="1">The sequence shown here is derived from an EMBL/GenBank/DDBJ whole genome shotgun (WGS) entry which is preliminary data.</text>
</comment>
<sequence length="300" mass="33584">MRGLLSVAAIVMVVAIATSVMNAQRRITPVGAPEQIDPSKIPHLYDSLGNVVTVDTAAVPTDTVTVDSVPKESKMIYPLIYEVTAGVDIWNPFMRIIGQDYGLASVWGELNMHNRYFPYFEFGMDNASASPEESNFTFKSPASPFFKIGASYNVFYNSNPGYQLKFGLRYGITRFNYRYEGITIDEGYWNQPAYTSISDQTSTAGYLEVVAAVKVKIYRNFSMGWTLKLHTILHETPNQYGEPMIIPGYGNRKNLFTGGFSLMYTFGINEPKTKEFQPEALPASMSAPTPTPEQTYQPER</sequence>
<dbReference type="EMBL" id="DYXT01000058">
    <property type="protein sequence ID" value="HJE40158.1"/>
    <property type="molecule type" value="Genomic_DNA"/>
</dbReference>
<reference evidence="1" key="2">
    <citation type="submission" date="2021-09" db="EMBL/GenBank/DDBJ databases">
        <authorList>
            <person name="Gilroy R."/>
        </authorList>
    </citation>
    <scope>NUCLEOTIDE SEQUENCE</scope>
    <source>
        <strain evidence="1">4100</strain>
    </source>
</reference>
<gene>
    <name evidence="1" type="ORF">K8V47_10455</name>
</gene>
<evidence type="ECO:0000313" key="1">
    <source>
        <dbReference type="EMBL" id="HJE40158.1"/>
    </source>
</evidence>